<dbReference type="Proteomes" id="UP001601444">
    <property type="component" value="Unassembled WGS sequence"/>
</dbReference>
<evidence type="ECO:0000313" key="7">
    <source>
        <dbReference type="Proteomes" id="UP001601444"/>
    </source>
</evidence>
<comment type="caution">
    <text evidence="6">The sequence shown here is derived from an EMBL/GenBank/DDBJ whole genome shotgun (WGS) entry which is preliminary data.</text>
</comment>
<evidence type="ECO:0000256" key="3">
    <source>
        <dbReference type="ARBA" id="ARBA00022989"/>
    </source>
</evidence>
<dbReference type="EMBL" id="JBIAMX010000002">
    <property type="protein sequence ID" value="MFF0542031.1"/>
    <property type="molecule type" value="Genomic_DNA"/>
</dbReference>
<organism evidence="6 7">
    <name type="scientific">Nocardia thailandica</name>
    <dbReference type="NCBI Taxonomy" id="257275"/>
    <lineage>
        <taxon>Bacteria</taxon>
        <taxon>Bacillati</taxon>
        <taxon>Actinomycetota</taxon>
        <taxon>Actinomycetes</taxon>
        <taxon>Mycobacteriales</taxon>
        <taxon>Nocardiaceae</taxon>
        <taxon>Nocardia</taxon>
    </lineage>
</organism>
<evidence type="ECO:0000256" key="1">
    <source>
        <dbReference type="ARBA" id="ARBA00004141"/>
    </source>
</evidence>
<evidence type="ECO:0000313" key="6">
    <source>
        <dbReference type="EMBL" id="MFF0542031.1"/>
    </source>
</evidence>
<dbReference type="RefSeq" id="WP_387699059.1">
    <property type="nucleotide sequence ID" value="NZ_JBIAMX010000002.1"/>
</dbReference>
<keyword evidence="4 5" id="KW-0472">Membrane</keyword>
<evidence type="ECO:0000256" key="2">
    <source>
        <dbReference type="ARBA" id="ARBA00022692"/>
    </source>
</evidence>
<keyword evidence="7" id="KW-1185">Reference proteome</keyword>
<protein>
    <submittedName>
        <fullName evidence="6">Rhomboid-like protein</fullName>
    </submittedName>
</protein>
<gene>
    <name evidence="6" type="ORF">ACFYTF_04265</name>
</gene>
<sequence>MNAPAGVTARAAHACALAWRWVRGAPGTYVWLAILAVTSTAQHLGSDRQVRHWLQVRSTNLHHLADDPIHVLLTSALWTDGGGWLGYAVLFTVFHATAERWLGTLRWLAVALSAHVGATYLSQGVLLWAIRHDYAPERAAFTLDVGVSYALAGVIAVLAYHAAPPWRWLYLAGVAAVYVPPVLITPTFTDVGHCSAALIGLACLPLTRGRGAPVDPGALLRGARRRLRGTSSIG</sequence>
<name>A0ABW6PI11_9NOCA</name>
<dbReference type="InterPro" id="IPR035952">
    <property type="entry name" value="Rhomboid-like_sf"/>
</dbReference>
<evidence type="ECO:0000256" key="4">
    <source>
        <dbReference type="ARBA" id="ARBA00023136"/>
    </source>
</evidence>
<evidence type="ECO:0000256" key="5">
    <source>
        <dbReference type="SAM" id="Phobius"/>
    </source>
</evidence>
<keyword evidence="3 5" id="KW-1133">Transmembrane helix</keyword>
<feature type="transmembrane region" description="Helical" evidence="5">
    <location>
        <begin position="168"/>
        <end position="188"/>
    </location>
</feature>
<feature type="transmembrane region" description="Helical" evidence="5">
    <location>
        <begin position="107"/>
        <end position="129"/>
    </location>
</feature>
<accession>A0ABW6PI11</accession>
<feature type="transmembrane region" description="Helical" evidence="5">
    <location>
        <begin position="141"/>
        <end position="162"/>
    </location>
</feature>
<dbReference type="Pfam" id="PF20401">
    <property type="entry name" value="Rhomboid_2"/>
    <property type="match status" value="1"/>
</dbReference>
<reference evidence="6 7" key="1">
    <citation type="submission" date="2024-10" db="EMBL/GenBank/DDBJ databases">
        <title>The Natural Products Discovery Center: Release of the First 8490 Sequenced Strains for Exploring Actinobacteria Biosynthetic Diversity.</title>
        <authorList>
            <person name="Kalkreuter E."/>
            <person name="Kautsar S.A."/>
            <person name="Yang D."/>
            <person name="Bader C.D."/>
            <person name="Teijaro C.N."/>
            <person name="Fluegel L."/>
            <person name="Davis C.M."/>
            <person name="Simpson J.R."/>
            <person name="Lauterbach L."/>
            <person name="Steele A.D."/>
            <person name="Gui C."/>
            <person name="Meng S."/>
            <person name="Li G."/>
            <person name="Viehrig K."/>
            <person name="Ye F."/>
            <person name="Su P."/>
            <person name="Kiefer A.F."/>
            <person name="Nichols A."/>
            <person name="Cepeda A.J."/>
            <person name="Yan W."/>
            <person name="Fan B."/>
            <person name="Jiang Y."/>
            <person name="Adhikari A."/>
            <person name="Zheng C.-J."/>
            <person name="Schuster L."/>
            <person name="Cowan T.M."/>
            <person name="Smanski M.J."/>
            <person name="Chevrette M.G."/>
            <person name="De Carvalho L.P.S."/>
            <person name="Shen B."/>
        </authorList>
    </citation>
    <scope>NUCLEOTIDE SEQUENCE [LARGE SCALE GENOMIC DNA]</scope>
    <source>
        <strain evidence="6 7">NPDC004045</strain>
    </source>
</reference>
<dbReference type="SUPFAM" id="SSF144091">
    <property type="entry name" value="Rhomboid-like"/>
    <property type="match status" value="1"/>
</dbReference>
<dbReference type="InterPro" id="IPR046862">
    <property type="entry name" value="Rhomboid_2"/>
</dbReference>
<keyword evidence="2 5" id="KW-0812">Transmembrane</keyword>
<proteinExistence type="predicted"/>
<comment type="subcellular location">
    <subcellularLocation>
        <location evidence="1">Membrane</location>
        <topology evidence="1">Multi-pass membrane protein</topology>
    </subcellularLocation>
</comment>